<keyword evidence="4" id="KW-1185">Reference proteome</keyword>
<keyword evidence="1" id="KW-0812">Transmembrane</keyword>
<dbReference type="InterPro" id="IPR009936">
    <property type="entry name" value="DUF1468"/>
</dbReference>
<keyword evidence="1" id="KW-1133">Transmembrane helix</keyword>
<feature type="transmembrane region" description="Helical" evidence="1">
    <location>
        <begin position="103"/>
        <end position="120"/>
    </location>
</feature>
<evidence type="ECO:0000313" key="3">
    <source>
        <dbReference type="EMBL" id="MFC3676727.1"/>
    </source>
</evidence>
<comment type="caution">
    <text evidence="3">The sequence shown here is derived from an EMBL/GenBank/DDBJ whole genome shotgun (WGS) entry which is preliminary data.</text>
</comment>
<reference evidence="4" key="1">
    <citation type="journal article" date="2019" name="Int. J. Syst. Evol. Microbiol.">
        <title>The Global Catalogue of Microorganisms (GCM) 10K type strain sequencing project: providing services to taxonomists for standard genome sequencing and annotation.</title>
        <authorList>
            <consortium name="The Broad Institute Genomics Platform"/>
            <consortium name="The Broad Institute Genome Sequencing Center for Infectious Disease"/>
            <person name="Wu L."/>
            <person name="Ma J."/>
        </authorList>
    </citation>
    <scope>NUCLEOTIDE SEQUENCE [LARGE SCALE GENOMIC DNA]</scope>
    <source>
        <strain evidence="4">KCTC 42182</strain>
    </source>
</reference>
<name>A0ABV7VI45_9PROT</name>
<dbReference type="Proteomes" id="UP001595711">
    <property type="component" value="Unassembled WGS sequence"/>
</dbReference>
<dbReference type="RefSeq" id="WP_379727841.1">
    <property type="nucleotide sequence ID" value="NZ_JBHRYJ010000003.1"/>
</dbReference>
<protein>
    <submittedName>
        <fullName evidence="3">Tripartite tricarboxylate transporter TctB family protein</fullName>
    </submittedName>
</protein>
<feature type="transmembrane region" description="Helical" evidence="1">
    <location>
        <begin position="79"/>
        <end position="97"/>
    </location>
</feature>
<keyword evidence="1" id="KW-0472">Membrane</keyword>
<feature type="transmembrane region" description="Helical" evidence="1">
    <location>
        <begin position="39"/>
        <end position="58"/>
    </location>
</feature>
<dbReference type="EMBL" id="JBHRYJ010000003">
    <property type="protein sequence ID" value="MFC3676727.1"/>
    <property type="molecule type" value="Genomic_DNA"/>
</dbReference>
<feature type="domain" description="DUF1468" evidence="2">
    <location>
        <begin position="7"/>
        <end position="149"/>
    </location>
</feature>
<gene>
    <name evidence="3" type="ORF">ACFOOQ_14310</name>
</gene>
<organism evidence="3 4">
    <name type="scientific">Ferrovibrio xuzhouensis</name>
    <dbReference type="NCBI Taxonomy" id="1576914"/>
    <lineage>
        <taxon>Bacteria</taxon>
        <taxon>Pseudomonadati</taxon>
        <taxon>Pseudomonadota</taxon>
        <taxon>Alphaproteobacteria</taxon>
        <taxon>Rhodospirillales</taxon>
        <taxon>Rhodospirillaceae</taxon>
        <taxon>Ferrovibrio</taxon>
    </lineage>
</organism>
<dbReference type="Pfam" id="PF07331">
    <property type="entry name" value="TctB"/>
    <property type="match status" value="1"/>
</dbReference>
<accession>A0ABV7VI45</accession>
<evidence type="ECO:0000313" key="4">
    <source>
        <dbReference type="Proteomes" id="UP001595711"/>
    </source>
</evidence>
<sequence>MRINDTVFGAVLLALAIFIWTRAAGFPKVPGTLYGSGFFPQVIAIGIGVSALLLMWRGRRALAGGERLAEVGPWARHPSRWLGLLVIVGSLVFYDIAAEPLGFPIVGLVIGTVFMVYLGVRPWRAAVISLGMVVVIWLLFARLLLVPLPGGPLTPYLW</sequence>
<evidence type="ECO:0000259" key="2">
    <source>
        <dbReference type="Pfam" id="PF07331"/>
    </source>
</evidence>
<feature type="transmembrane region" description="Helical" evidence="1">
    <location>
        <begin position="127"/>
        <end position="148"/>
    </location>
</feature>
<evidence type="ECO:0000256" key="1">
    <source>
        <dbReference type="SAM" id="Phobius"/>
    </source>
</evidence>
<proteinExistence type="predicted"/>